<keyword evidence="3" id="KW-1185">Reference proteome</keyword>
<proteinExistence type="predicted"/>
<organism evidence="2 3">
    <name type="scientific">Lentithecium fluviatile CBS 122367</name>
    <dbReference type="NCBI Taxonomy" id="1168545"/>
    <lineage>
        <taxon>Eukaryota</taxon>
        <taxon>Fungi</taxon>
        <taxon>Dikarya</taxon>
        <taxon>Ascomycota</taxon>
        <taxon>Pezizomycotina</taxon>
        <taxon>Dothideomycetes</taxon>
        <taxon>Pleosporomycetidae</taxon>
        <taxon>Pleosporales</taxon>
        <taxon>Massarineae</taxon>
        <taxon>Lentitheciaceae</taxon>
        <taxon>Lentithecium</taxon>
    </lineage>
</organism>
<dbReference type="EMBL" id="MU005595">
    <property type="protein sequence ID" value="KAF2680599.1"/>
    <property type="molecule type" value="Genomic_DNA"/>
</dbReference>
<dbReference type="AlphaFoldDB" id="A0A6G1IRV2"/>
<gene>
    <name evidence="2" type="ORF">K458DRAFT_434208</name>
</gene>
<feature type="region of interest" description="Disordered" evidence="1">
    <location>
        <begin position="1"/>
        <end position="34"/>
    </location>
</feature>
<name>A0A6G1IRV2_9PLEO</name>
<evidence type="ECO:0000256" key="1">
    <source>
        <dbReference type="SAM" id="MobiDB-lite"/>
    </source>
</evidence>
<evidence type="ECO:0000313" key="3">
    <source>
        <dbReference type="Proteomes" id="UP000799291"/>
    </source>
</evidence>
<feature type="non-terminal residue" evidence="2">
    <location>
        <position position="146"/>
    </location>
</feature>
<evidence type="ECO:0000313" key="2">
    <source>
        <dbReference type="EMBL" id="KAF2680599.1"/>
    </source>
</evidence>
<protein>
    <submittedName>
        <fullName evidence="2">Uncharacterized protein</fullName>
    </submittedName>
</protein>
<dbReference type="Proteomes" id="UP000799291">
    <property type="component" value="Unassembled WGS sequence"/>
</dbReference>
<sequence length="146" mass="15152">MDSTTNEDLASNHGRSLLFPNSPRGPSSQLGPLNMGPAASHTVFSSAHFSAKTKMVKANSAWLTAFVALSALSAPVFSAPMAEPADENELDKRTTYTVTRSTTQTDLSTTTTTFKKSSSASGTSSCTYCNGGTTIPSGTTTKTSTA</sequence>
<reference evidence="2" key="1">
    <citation type="journal article" date="2020" name="Stud. Mycol.">
        <title>101 Dothideomycetes genomes: a test case for predicting lifestyles and emergence of pathogens.</title>
        <authorList>
            <person name="Haridas S."/>
            <person name="Albert R."/>
            <person name="Binder M."/>
            <person name="Bloem J."/>
            <person name="Labutti K."/>
            <person name="Salamov A."/>
            <person name="Andreopoulos B."/>
            <person name="Baker S."/>
            <person name="Barry K."/>
            <person name="Bills G."/>
            <person name="Bluhm B."/>
            <person name="Cannon C."/>
            <person name="Castanera R."/>
            <person name="Culley D."/>
            <person name="Daum C."/>
            <person name="Ezra D."/>
            <person name="Gonzalez J."/>
            <person name="Henrissat B."/>
            <person name="Kuo A."/>
            <person name="Liang C."/>
            <person name="Lipzen A."/>
            <person name="Lutzoni F."/>
            <person name="Magnuson J."/>
            <person name="Mondo S."/>
            <person name="Nolan M."/>
            <person name="Ohm R."/>
            <person name="Pangilinan J."/>
            <person name="Park H.-J."/>
            <person name="Ramirez L."/>
            <person name="Alfaro M."/>
            <person name="Sun H."/>
            <person name="Tritt A."/>
            <person name="Yoshinaga Y."/>
            <person name="Zwiers L.-H."/>
            <person name="Turgeon B."/>
            <person name="Goodwin S."/>
            <person name="Spatafora J."/>
            <person name="Crous P."/>
            <person name="Grigoriev I."/>
        </authorList>
    </citation>
    <scope>NUCLEOTIDE SEQUENCE</scope>
    <source>
        <strain evidence="2">CBS 122367</strain>
    </source>
</reference>
<accession>A0A6G1IRV2</accession>
<feature type="region of interest" description="Disordered" evidence="1">
    <location>
        <begin position="102"/>
        <end position="125"/>
    </location>
</feature>